<protein>
    <submittedName>
        <fullName evidence="1">Uncharacterized protein</fullName>
    </submittedName>
</protein>
<proteinExistence type="predicted"/>
<gene>
    <name evidence="1" type="ORF">SE17_17255</name>
</gene>
<reference evidence="1 2" key="1">
    <citation type="submission" date="2015-09" db="EMBL/GenBank/DDBJ databases">
        <title>Draft genome sequence of Kouleothrix aurantiaca JCM 19913.</title>
        <authorList>
            <person name="Hemp J."/>
        </authorList>
    </citation>
    <scope>NUCLEOTIDE SEQUENCE [LARGE SCALE GENOMIC DNA]</scope>
    <source>
        <strain evidence="1 2">COM-B</strain>
    </source>
</reference>
<accession>A0A0P9CZW7</accession>
<keyword evidence="2" id="KW-1185">Reference proteome</keyword>
<dbReference type="AlphaFoldDB" id="A0A0P9CZW7"/>
<comment type="caution">
    <text evidence="1">The sequence shown here is derived from an EMBL/GenBank/DDBJ whole genome shotgun (WGS) entry which is preliminary data.</text>
</comment>
<evidence type="ECO:0000313" key="1">
    <source>
        <dbReference type="EMBL" id="KPV52134.1"/>
    </source>
</evidence>
<feature type="non-terminal residue" evidence="1">
    <location>
        <position position="1"/>
    </location>
</feature>
<dbReference type="EMBL" id="LJCR01000647">
    <property type="protein sequence ID" value="KPV52134.1"/>
    <property type="molecule type" value="Genomic_DNA"/>
</dbReference>
<organism evidence="1 2">
    <name type="scientific">Kouleothrix aurantiaca</name>
    <dbReference type="NCBI Taxonomy" id="186479"/>
    <lineage>
        <taxon>Bacteria</taxon>
        <taxon>Bacillati</taxon>
        <taxon>Chloroflexota</taxon>
        <taxon>Chloroflexia</taxon>
        <taxon>Chloroflexales</taxon>
        <taxon>Roseiflexineae</taxon>
        <taxon>Roseiflexaceae</taxon>
        <taxon>Kouleothrix</taxon>
    </lineage>
</organism>
<dbReference type="Proteomes" id="UP000050509">
    <property type="component" value="Unassembled WGS sequence"/>
</dbReference>
<sequence length="84" mass="9107">FLHLLGRWFGGPQTILAVTTDVNATFACSSGSKQPLSLFCAVAQKSGKKRIVFLARRRRKIGLSESHGQKKIVPTAQLVAAKNV</sequence>
<name>A0A0P9CZW7_9CHLR</name>
<evidence type="ECO:0000313" key="2">
    <source>
        <dbReference type="Proteomes" id="UP000050509"/>
    </source>
</evidence>